<dbReference type="EMBL" id="QGKX02000996">
    <property type="protein sequence ID" value="KAF3557951.1"/>
    <property type="molecule type" value="Genomic_DNA"/>
</dbReference>
<name>A0A8S9R6V4_BRACR</name>
<sequence>MHSYPADHLDSPASVLIFTPCIHLVRMNVDILTSLLHFPSLDRGYIKSHFASLDDPFNPSQFQKCCLPSRIISNTQLKFPDLVWGARIEGSGLSSPCRSGRPDLGNARNHQNRNQGDCLAKGGRSRVSNHPYVERSAPCWLAETGQNRAS</sequence>
<accession>A0A8S9R6V4</accession>
<organism evidence="2 3">
    <name type="scientific">Brassica cretica</name>
    <name type="common">Mustard</name>
    <dbReference type="NCBI Taxonomy" id="69181"/>
    <lineage>
        <taxon>Eukaryota</taxon>
        <taxon>Viridiplantae</taxon>
        <taxon>Streptophyta</taxon>
        <taxon>Embryophyta</taxon>
        <taxon>Tracheophyta</taxon>
        <taxon>Spermatophyta</taxon>
        <taxon>Magnoliopsida</taxon>
        <taxon>eudicotyledons</taxon>
        <taxon>Gunneridae</taxon>
        <taxon>Pentapetalae</taxon>
        <taxon>rosids</taxon>
        <taxon>malvids</taxon>
        <taxon>Brassicales</taxon>
        <taxon>Brassicaceae</taxon>
        <taxon>Brassiceae</taxon>
        <taxon>Brassica</taxon>
    </lineage>
</organism>
<reference evidence="2" key="1">
    <citation type="submission" date="2019-12" db="EMBL/GenBank/DDBJ databases">
        <title>Genome sequencing and annotation of Brassica cretica.</title>
        <authorList>
            <person name="Studholme D.J."/>
            <person name="Sarris P."/>
        </authorList>
    </citation>
    <scope>NUCLEOTIDE SEQUENCE</scope>
    <source>
        <strain evidence="2">PFS-109/04</strain>
        <tissue evidence="2">Leaf</tissue>
    </source>
</reference>
<gene>
    <name evidence="2" type="ORF">F2Q69_00012369</name>
</gene>
<evidence type="ECO:0000313" key="2">
    <source>
        <dbReference type="EMBL" id="KAF3557951.1"/>
    </source>
</evidence>
<evidence type="ECO:0000256" key="1">
    <source>
        <dbReference type="SAM" id="MobiDB-lite"/>
    </source>
</evidence>
<proteinExistence type="predicted"/>
<feature type="region of interest" description="Disordered" evidence="1">
    <location>
        <begin position="95"/>
        <end position="125"/>
    </location>
</feature>
<protein>
    <submittedName>
        <fullName evidence="2">Uncharacterized protein</fullName>
    </submittedName>
</protein>
<dbReference type="AlphaFoldDB" id="A0A8S9R6V4"/>
<comment type="caution">
    <text evidence="2">The sequence shown here is derived from an EMBL/GenBank/DDBJ whole genome shotgun (WGS) entry which is preliminary data.</text>
</comment>
<dbReference type="Proteomes" id="UP000712600">
    <property type="component" value="Unassembled WGS sequence"/>
</dbReference>
<evidence type="ECO:0000313" key="3">
    <source>
        <dbReference type="Proteomes" id="UP000712600"/>
    </source>
</evidence>